<gene>
    <name evidence="4" type="ORF">DFJ64_2341</name>
</gene>
<dbReference type="PROSITE" id="PS51371">
    <property type="entry name" value="CBS"/>
    <property type="match status" value="2"/>
</dbReference>
<comment type="caution">
    <text evidence="4">The sequence shown here is derived from an EMBL/GenBank/DDBJ whole genome shotgun (WGS) entry which is preliminary data.</text>
</comment>
<dbReference type="Pfam" id="PF00571">
    <property type="entry name" value="CBS"/>
    <property type="match status" value="2"/>
</dbReference>
<evidence type="ECO:0000259" key="3">
    <source>
        <dbReference type="PROSITE" id="PS51371"/>
    </source>
</evidence>
<dbReference type="InterPro" id="IPR000644">
    <property type="entry name" value="CBS_dom"/>
</dbReference>
<keyword evidence="1 2" id="KW-0129">CBS domain</keyword>
<organism evidence="4 5">
    <name type="scientific">Thermasporomyces composti</name>
    <dbReference type="NCBI Taxonomy" id="696763"/>
    <lineage>
        <taxon>Bacteria</taxon>
        <taxon>Bacillati</taxon>
        <taxon>Actinomycetota</taxon>
        <taxon>Actinomycetes</taxon>
        <taxon>Propionibacteriales</taxon>
        <taxon>Nocardioidaceae</taxon>
        <taxon>Thermasporomyces</taxon>
    </lineage>
</organism>
<accession>A0A3D9V6E0</accession>
<dbReference type="InterPro" id="IPR046342">
    <property type="entry name" value="CBS_dom_sf"/>
</dbReference>
<dbReference type="EMBL" id="QTUC01000001">
    <property type="protein sequence ID" value="REF36906.1"/>
    <property type="molecule type" value="Genomic_DNA"/>
</dbReference>
<evidence type="ECO:0000313" key="4">
    <source>
        <dbReference type="EMBL" id="REF36906.1"/>
    </source>
</evidence>
<dbReference type="RefSeq" id="WP_115850458.1">
    <property type="nucleotide sequence ID" value="NZ_QTUC01000001.1"/>
</dbReference>
<protein>
    <submittedName>
        <fullName evidence="4">CBS domain protein</fullName>
    </submittedName>
</protein>
<dbReference type="AlphaFoldDB" id="A0A3D9V6E0"/>
<reference evidence="4 5" key="1">
    <citation type="submission" date="2018-08" db="EMBL/GenBank/DDBJ databases">
        <title>Sequencing the genomes of 1000 actinobacteria strains.</title>
        <authorList>
            <person name="Klenk H.-P."/>
        </authorList>
    </citation>
    <scope>NUCLEOTIDE SEQUENCE [LARGE SCALE GENOMIC DNA]</scope>
    <source>
        <strain evidence="4 5">DSM 22891</strain>
    </source>
</reference>
<proteinExistence type="predicted"/>
<dbReference type="SMART" id="SM00116">
    <property type="entry name" value="CBS"/>
    <property type="match status" value="2"/>
</dbReference>
<name>A0A3D9V6E0_THECX</name>
<evidence type="ECO:0000313" key="5">
    <source>
        <dbReference type="Proteomes" id="UP000256485"/>
    </source>
</evidence>
<dbReference type="InterPro" id="IPR051257">
    <property type="entry name" value="Diverse_CBS-Domain"/>
</dbReference>
<feature type="domain" description="CBS" evidence="3">
    <location>
        <begin position="73"/>
        <end position="121"/>
    </location>
</feature>
<dbReference type="Gene3D" id="3.10.580.10">
    <property type="entry name" value="CBS-domain"/>
    <property type="match status" value="1"/>
</dbReference>
<dbReference type="PANTHER" id="PTHR43080">
    <property type="entry name" value="CBS DOMAIN-CONTAINING PROTEIN CBSX3, MITOCHONDRIAL"/>
    <property type="match status" value="1"/>
</dbReference>
<dbReference type="PANTHER" id="PTHR43080:SF2">
    <property type="entry name" value="CBS DOMAIN-CONTAINING PROTEIN"/>
    <property type="match status" value="1"/>
</dbReference>
<sequence>MTLVREVMTAGPIGLPEDATLTDAAREMRSKNVGALFTFSDTGVRGMVTDRDIVVRGLAEGADPDTTPVQDVASESLVTVQASSSTDEAARLMQEQGVRRLPVVDGDEVVGLVSLEDLAAR</sequence>
<keyword evidence="5" id="KW-1185">Reference proteome</keyword>
<evidence type="ECO:0000256" key="2">
    <source>
        <dbReference type="PROSITE-ProRule" id="PRU00703"/>
    </source>
</evidence>
<dbReference type="SUPFAM" id="SSF54631">
    <property type="entry name" value="CBS-domain pair"/>
    <property type="match status" value="1"/>
</dbReference>
<dbReference type="OrthoDB" id="9789996at2"/>
<dbReference type="Proteomes" id="UP000256485">
    <property type="component" value="Unassembled WGS sequence"/>
</dbReference>
<evidence type="ECO:0000256" key="1">
    <source>
        <dbReference type="ARBA" id="ARBA00023122"/>
    </source>
</evidence>
<feature type="domain" description="CBS" evidence="3">
    <location>
        <begin position="8"/>
        <end position="66"/>
    </location>
</feature>